<accession>A0A5J5ABT5</accession>
<dbReference type="Proteomes" id="UP000325577">
    <property type="component" value="Linkage Group LG21"/>
</dbReference>
<feature type="region of interest" description="Disordered" evidence="1">
    <location>
        <begin position="1"/>
        <end position="28"/>
    </location>
</feature>
<organism evidence="2 3">
    <name type="scientific">Nyssa sinensis</name>
    <dbReference type="NCBI Taxonomy" id="561372"/>
    <lineage>
        <taxon>Eukaryota</taxon>
        <taxon>Viridiplantae</taxon>
        <taxon>Streptophyta</taxon>
        <taxon>Embryophyta</taxon>
        <taxon>Tracheophyta</taxon>
        <taxon>Spermatophyta</taxon>
        <taxon>Magnoliopsida</taxon>
        <taxon>eudicotyledons</taxon>
        <taxon>Gunneridae</taxon>
        <taxon>Pentapetalae</taxon>
        <taxon>asterids</taxon>
        <taxon>Cornales</taxon>
        <taxon>Nyssaceae</taxon>
        <taxon>Nyssa</taxon>
    </lineage>
</organism>
<proteinExistence type="predicted"/>
<feature type="compositionally biased region" description="Low complexity" evidence="1">
    <location>
        <begin position="1"/>
        <end position="18"/>
    </location>
</feature>
<evidence type="ECO:0000256" key="1">
    <source>
        <dbReference type="SAM" id="MobiDB-lite"/>
    </source>
</evidence>
<name>A0A5J5ABT5_9ASTE</name>
<dbReference type="OrthoDB" id="678007at2759"/>
<dbReference type="AlphaFoldDB" id="A0A5J5ABT5"/>
<gene>
    <name evidence="2" type="ORF">F0562_035738</name>
</gene>
<protein>
    <submittedName>
        <fullName evidence="2">Uncharacterized protein</fullName>
    </submittedName>
</protein>
<keyword evidence="3" id="KW-1185">Reference proteome</keyword>
<reference evidence="2 3" key="1">
    <citation type="submission" date="2019-09" db="EMBL/GenBank/DDBJ databases">
        <title>A chromosome-level genome assembly of the Chinese tupelo Nyssa sinensis.</title>
        <authorList>
            <person name="Yang X."/>
            <person name="Kang M."/>
            <person name="Yang Y."/>
            <person name="Xiong H."/>
            <person name="Wang M."/>
            <person name="Zhang Z."/>
            <person name="Wang Z."/>
            <person name="Wu H."/>
            <person name="Ma T."/>
            <person name="Liu J."/>
            <person name="Xi Z."/>
        </authorList>
    </citation>
    <scope>NUCLEOTIDE SEQUENCE [LARGE SCALE GENOMIC DNA]</scope>
    <source>
        <strain evidence="2">J267</strain>
        <tissue evidence="2">Leaf</tissue>
    </source>
</reference>
<evidence type="ECO:0000313" key="3">
    <source>
        <dbReference type="Proteomes" id="UP000325577"/>
    </source>
</evidence>
<evidence type="ECO:0000313" key="2">
    <source>
        <dbReference type="EMBL" id="KAA8528383.1"/>
    </source>
</evidence>
<sequence length="97" mass="10580">MEEARSSPPTSSTTAAANTERKQEMSAMSRMKKECLSFAVSLQEGFCYLKATIVGQGMKLVARNEKEASEADLQTAKMQVEAADAAEDSKKRLDKSN</sequence>
<dbReference type="EMBL" id="CM018045">
    <property type="protein sequence ID" value="KAA8528383.1"/>
    <property type="molecule type" value="Genomic_DNA"/>
</dbReference>